<feature type="region of interest" description="Disordered" evidence="2">
    <location>
        <begin position="32"/>
        <end position="195"/>
    </location>
</feature>
<dbReference type="EMBL" id="LR215037">
    <property type="protein sequence ID" value="VEU75172.1"/>
    <property type="molecule type" value="Genomic_DNA"/>
</dbReference>
<feature type="compositionally biased region" description="Low complexity" evidence="2">
    <location>
        <begin position="106"/>
        <end position="125"/>
    </location>
</feature>
<gene>
    <name evidence="4" type="ORF">NCTC10168_00086</name>
</gene>
<proteinExistence type="predicted"/>
<evidence type="ECO:0000313" key="5">
    <source>
        <dbReference type="Proteomes" id="UP000290243"/>
    </source>
</evidence>
<feature type="chain" id="PRO_5019051221" description="Lipoprotein" evidence="3">
    <location>
        <begin position="28"/>
        <end position="603"/>
    </location>
</feature>
<organism evidence="4 5">
    <name type="scientific">Mycoplasmopsis maculosa</name>
    <dbReference type="NCBI Taxonomy" id="114885"/>
    <lineage>
        <taxon>Bacteria</taxon>
        <taxon>Bacillati</taxon>
        <taxon>Mycoplasmatota</taxon>
        <taxon>Mycoplasmoidales</taxon>
        <taxon>Metamycoplasmataceae</taxon>
        <taxon>Mycoplasmopsis</taxon>
    </lineage>
</organism>
<sequence length="603" mass="67020">MKKNLKKFWITTTMLSNLSTLSFIAAACTPVEGNNSTNSNTGDKLSGNGEGGNSGIYTPGTSGTNNPSNPKNGESNPETPPSDTTTPGTPGNGEIEDNPSNPKNGESNPETPPSDTTTPGTPGNGEIEDNPSNPKNGESNPETPPSDTTTPGTPGNGEIEDNPSNPKNGESNPETPPSDTTTPSTPGNTDSDDLLSTKKTEHNEKFQKLEIYIKFLSHLDVFTTIVDSYASKKNSFELDENDDLTKVEEKINLMNDFFDENINNQEIKDRIINRIPEAIRKNTVYAKFEVPSSTYTENSNLLALKTELEAKENEAKELLNQSLEIDELVKKENILIEYLIEKTKEIKTLYDEITREKREGILALNELKQKHEENSSVPSSFSLYNYLTEYTAFQNAVSNAENLISEGNLALVNKTKMPTERINNAKNKLVEARNSLNTKIQEESDRINSNANLTQLFNSLSNLYNVKDIVSFKANELRNNNPELAEEMNNLLSTINAEIDAKKPLISRENPSDEELTNAKQSVDAKITEIDQEVKKIEAKLPNPQRDKYLETLRNAQSFVEQIKTSHPNDQNYAYVLNKAEATLTKYTIAEDDQNANSKYERY</sequence>
<feature type="signal peptide" evidence="3">
    <location>
        <begin position="1"/>
        <end position="27"/>
    </location>
</feature>
<reference evidence="4 5" key="1">
    <citation type="submission" date="2019-01" db="EMBL/GenBank/DDBJ databases">
        <authorList>
            <consortium name="Pathogen Informatics"/>
        </authorList>
    </citation>
    <scope>NUCLEOTIDE SEQUENCE [LARGE SCALE GENOMIC DNA]</scope>
    <source>
        <strain evidence="4 5">NCTC10168</strain>
    </source>
</reference>
<dbReference type="Proteomes" id="UP000290243">
    <property type="component" value="Chromosome"/>
</dbReference>
<evidence type="ECO:0000256" key="2">
    <source>
        <dbReference type="SAM" id="MobiDB-lite"/>
    </source>
</evidence>
<keyword evidence="5" id="KW-1185">Reference proteome</keyword>
<feature type="compositionally biased region" description="Low complexity" evidence="2">
    <location>
        <begin position="138"/>
        <end position="157"/>
    </location>
</feature>
<evidence type="ECO:0008006" key="6">
    <source>
        <dbReference type="Google" id="ProtNLM"/>
    </source>
</evidence>
<dbReference type="AlphaFoldDB" id="A0A449B3J9"/>
<dbReference type="RefSeq" id="WP_129646049.1">
    <property type="nucleotide sequence ID" value="NZ_LR215037.1"/>
</dbReference>
<keyword evidence="3" id="KW-0732">Signal</keyword>
<protein>
    <recommendedName>
        <fullName evidence="6">Lipoprotein</fullName>
    </recommendedName>
</protein>
<dbReference type="PROSITE" id="PS51257">
    <property type="entry name" value="PROKAR_LIPOPROTEIN"/>
    <property type="match status" value="1"/>
</dbReference>
<evidence type="ECO:0000256" key="1">
    <source>
        <dbReference type="SAM" id="Coils"/>
    </source>
</evidence>
<evidence type="ECO:0000313" key="4">
    <source>
        <dbReference type="EMBL" id="VEU75172.1"/>
    </source>
</evidence>
<dbReference type="KEGG" id="mmau:NCTC10168_00086"/>
<feature type="compositionally biased region" description="Polar residues" evidence="2">
    <location>
        <begin position="55"/>
        <end position="73"/>
    </location>
</feature>
<evidence type="ECO:0000256" key="3">
    <source>
        <dbReference type="SAM" id="SignalP"/>
    </source>
</evidence>
<name>A0A449B3J9_9BACT</name>
<keyword evidence="1" id="KW-0175">Coiled coil</keyword>
<feature type="compositionally biased region" description="Polar residues" evidence="2">
    <location>
        <begin position="32"/>
        <end position="43"/>
    </location>
</feature>
<accession>A0A449B3J9</accession>
<feature type="coiled-coil region" evidence="1">
    <location>
        <begin position="301"/>
        <end position="370"/>
    </location>
</feature>
<feature type="compositionally biased region" description="Low complexity" evidence="2">
    <location>
        <begin position="74"/>
        <end position="93"/>
    </location>
</feature>
<feature type="compositionally biased region" description="Low complexity" evidence="2">
    <location>
        <begin position="170"/>
        <end position="189"/>
    </location>
</feature>